<evidence type="ECO:0000313" key="1">
    <source>
        <dbReference type="EMBL" id="MPN45364.1"/>
    </source>
</evidence>
<reference evidence="1" key="1">
    <citation type="submission" date="2019-08" db="EMBL/GenBank/DDBJ databases">
        <authorList>
            <person name="Kucharzyk K."/>
            <person name="Murdoch R.W."/>
            <person name="Higgins S."/>
            <person name="Loffler F."/>
        </authorList>
    </citation>
    <scope>NUCLEOTIDE SEQUENCE</scope>
</reference>
<sequence length="196" mass="21418">MITSGNHILHKRDIYRYLDDKNAILRPANYPGDCPGHGWAIENACGMRILTMNLMGVVFLESLASPFETADAILKSAQGGYDLSILDFHAEATSEKIALARYLDGRVDVIFGTHTHVQTNDACILPGKTGYITDIGMTGVKDSVLGVDSKCSITRFLTKMPVRFDQAEGKCRISGALFSYDTALKQVVSVLAINEE</sequence>
<dbReference type="Gene3D" id="3.60.21.10">
    <property type="match status" value="1"/>
</dbReference>
<dbReference type="SUPFAM" id="SSF56300">
    <property type="entry name" value="Metallo-dependent phosphatases"/>
    <property type="match status" value="1"/>
</dbReference>
<accession>A0A645IAK4</accession>
<comment type="caution">
    <text evidence="1">The sequence shown here is derived from an EMBL/GenBank/DDBJ whole genome shotgun (WGS) entry which is preliminary data.</text>
</comment>
<dbReference type="AlphaFoldDB" id="A0A645IAK4"/>
<name>A0A645IAK4_9ZZZZ</name>
<proteinExistence type="predicted"/>
<dbReference type="PANTHER" id="PTHR36303">
    <property type="entry name" value="2',3'-CYCLIC-NUCLEOTIDE 2'-PHOSPHODIESTERASE"/>
    <property type="match status" value="1"/>
</dbReference>
<dbReference type="EMBL" id="VSSQ01105196">
    <property type="protein sequence ID" value="MPN45364.1"/>
    <property type="molecule type" value="Genomic_DNA"/>
</dbReference>
<dbReference type="InterPro" id="IPR029052">
    <property type="entry name" value="Metallo-depent_PP-like"/>
</dbReference>
<organism evidence="1">
    <name type="scientific">bioreactor metagenome</name>
    <dbReference type="NCBI Taxonomy" id="1076179"/>
    <lineage>
        <taxon>unclassified sequences</taxon>
        <taxon>metagenomes</taxon>
        <taxon>ecological metagenomes</taxon>
    </lineage>
</organism>
<dbReference type="EC" id="3.1.4.16" evidence="1"/>
<keyword evidence="1" id="KW-0378">Hydrolase</keyword>
<gene>
    <name evidence="1" type="primary">ymdB_49</name>
    <name evidence="1" type="ORF">SDC9_192931</name>
</gene>
<dbReference type="PANTHER" id="PTHR36303:SF1">
    <property type="entry name" value="2',3'-CYCLIC-NUCLEOTIDE 2'-PHOSPHODIESTERASE"/>
    <property type="match status" value="1"/>
</dbReference>
<protein>
    <submittedName>
        <fullName evidence="1">2',3'-cyclic-nucleotide 2'-phosphodiesterase</fullName>
        <ecNumber evidence="1">3.1.4.16</ecNumber>
    </submittedName>
</protein>
<dbReference type="GO" id="GO:0008663">
    <property type="term" value="F:2',3'-cyclic-nucleotide 2'-phosphodiesterase activity"/>
    <property type="evidence" value="ECO:0007669"/>
    <property type="project" value="UniProtKB-EC"/>
</dbReference>
<dbReference type="GO" id="GO:0004113">
    <property type="term" value="F:2',3'-cyclic-nucleotide 3'-phosphodiesterase activity"/>
    <property type="evidence" value="ECO:0007669"/>
    <property type="project" value="TreeGrafter"/>
</dbReference>
<dbReference type="InterPro" id="IPR005235">
    <property type="entry name" value="YmdB-like"/>
</dbReference>
<dbReference type="Pfam" id="PF13277">
    <property type="entry name" value="YmdB"/>
    <property type="match status" value="1"/>
</dbReference>